<dbReference type="SUPFAM" id="SSF53850">
    <property type="entry name" value="Periplasmic binding protein-like II"/>
    <property type="match status" value="1"/>
</dbReference>
<evidence type="ECO:0000256" key="3">
    <source>
        <dbReference type="ARBA" id="ARBA00022729"/>
    </source>
</evidence>
<comment type="caution">
    <text evidence="7">The sequence shown here is derived from an EMBL/GenBank/DDBJ whole genome shotgun (WGS) entry which is preliminary data.</text>
</comment>
<dbReference type="GO" id="GO:1904680">
    <property type="term" value="F:peptide transmembrane transporter activity"/>
    <property type="evidence" value="ECO:0007669"/>
    <property type="project" value="TreeGrafter"/>
</dbReference>
<reference evidence="7 8" key="1">
    <citation type="journal article" date="2015" name="Nature">
        <title>rRNA introns, odd ribosomes, and small enigmatic genomes across a large radiation of phyla.</title>
        <authorList>
            <person name="Brown C.T."/>
            <person name="Hug L.A."/>
            <person name="Thomas B.C."/>
            <person name="Sharon I."/>
            <person name="Castelle C.J."/>
            <person name="Singh A."/>
            <person name="Wilkins M.J."/>
            <person name="Williams K.H."/>
            <person name="Banfield J.F."/>
        </authorList>
    </citation>
    <scope>NUCLEOTIDE SEQUENCE [LARGE SCALE GENOMIC DNA]</scope>
</reference>
<dbReference type="PANTHER" id="PTHR30290:SF9">
    <property type="entry name" value="OLIGOPEPTIDE-BINDING PROTEIN APPA"/>
    <property type="match status" value="1"/>
</dbReference>
<keyword evidence="5" id="KW-0472">Membrane</keyword>
<dbReference type="GO" id="GO:0015833">
    <property type="term" value="P:peptide transport"/>
    <property type="evidence" value="ECO:0007669"/>
    <property type="project" value="TreeGrafter"/>
</dbReference>
<evidence type="ECO:0000256" key="1">
    <source>
        <dbReference type="ARBA" id="ARBA00005695"/>
    </source>
</evidence>
<dbReference type="PANTHER" id="PTHR30290">
    <property type="entry name" value="PERIPLASMIC BINDING COMPONENT OF ABC TRANSPORTER"/>
    <property type="match status" value="1"/>
</dbReference>
<evidence type="ECO:0000313" key="7">
    <source>
        <dbReference type="EMBL" id="KKQ87348.1"/>
    </source>
</evidence>
<dbReference type="InterPro" id="IPR000914">
    <property type="entry name" value="SBP_5_dom"/>
</dbReference>
<evidence type="ECO:0000256" key="2">
    <source>
        <dbReference type="ARBA" id="ARBA00022448"/>
    </source>
</evidence>
<name>A0A0G0L5R0_9BACT</name>
<keyword evidence="5" id="KW-1133">Transmembrane helix</keyword>
<dbReference type="AlphaFoldDB" id="A0A0G0L5R0"/>
<feature type="coiled-coil region" evidence="4">
    <location>
        <begin position="290"/>
        <end position="317"/>
    </location>
</feature>
<keyword evidence="2" id="KW-0813">Transport</keyword>
<dbReference type="Gene3D" id="3.40.190.10">
    <property type="entry name" value="Periplasmic binding protein-like II"/>
    <property type="match status" value="1"/>
</dbReference>
<evidence type="ECO:0000313" key="8">
    <source>
        <dbReference type="Proteomes" id="UP000033944"/>
    </source>
</evidence>
<keyword evidence="5" id="KW-0812">Transmembrane</keyword>
<protein>
    <submittedName>
        <fullName evidence="7">ABC-type dipeptide transport system, periplasmic component</fullName>
    </submittedName>
</protein>
<proteinExistence type="inferred from homology"/>
<evidence type="ECO:0000256" key="5">
    <source>
        <dbReference type="SAM" id="Phobius"/>
    </source>
</evidence>
<dbReference type="Proteomes" id="UP000033944">
    <property type="component" value="Unassembled WGS sequence"/>
</dbReference>
<keyword evidence="3" id="KW-0732">Signal</keyword>
<comment type="similarity">
    <text evidence="1">Belongs to the bacterial solute-binding protein 5 family.</text>
</comment>
<evidence type="ECO:0000259" key="6">
    <source>
        <dbReference type="Pfam" id="PF00496"/>
    </source>
</evidence>
<dbReference type="EMBL" id="LBVN01000007">
    <property type="protein sequence ID" value="KKQ87348.1"/>
    <property type="molecule type" value="Genomic_DNA"/>
</dbReference>
<organism evidence="7 8">
    <name type="scientific">Candidatus Woesebacteria bacterium GW2011_GWB1_38_8b</name>
    <dbReference type="NCBI Taxonomy" id="1618571"/>
    <lineage>
        <taxon>Bacteria</taxon>
        <taxon>Candidatus Woeseibacteriota</taxon>
    </lineage>
</organism>
<dbReference type="Gene3D" id="3.10.105.10">
    <property type="entry name" value="Dipeptide-binding Protein, Domain 3"/>
    <property type="match status" value="1"/>
</dbReference>
<sequence length="332" mass="38314">MRSTRYYLRLSRAFLLKFRLLLFLSISFGVLFFFLFFNLFSKFELQKQQIIGITGRFHPDSLPSEILLNMSYGLTNINNQNIPEPGIASSWETTDNGKTWVFKIKDGLTWQDNTPITSRNLMYEFSDVKIETPDDKTIKFIIENNFAPFPSVVSKPTFKKGLVGVTEWKVDKLTLSGAYVQELVLKNKKQKNIYRFFPTTESTKTAFKLGTVDIIENLLDPTPFDKWRQVKLESYAQQKQVVTLFYNTKSPLLSEKELRQALAYAINKEVLGKRAYSPIQPNSWAYNPQIKSYDYDLEKAKKAISEIEKAMKTELKINLVSSPSLLSIADDL</sequence>
<gene>
    <name evidence="7" type="ORF">UT10_C0007G0006</name>
</gene>
<feature type="transmembrane region" description="Helical" evidence="5">
    <location>
        <begin position="20"/>
        <end position="40"/>
    </location>
</feature>
<dbReference type="Gene3D" id="3.90.76.10">
    <property type="entry name" value="Dipeptide-binding Protein, Domain 1"/>
    <property type="match status" value="1"/>
</dbReference>
<feature type="domain" description="Solute-binding protein family 5" evidence="6">
    <location>
        <begin position="126"/>
        <end position="315"/>
    </location>
</feature>
<accession>A0A0G0L5R0</accession>
<evidence type="ECO:0000256" key="4">
    <source>
        <dbReference type="SAM" id="Coils"/>
    </source>
</evidence>
<dbReference type="Pfam" id="PF00496">
    <property type="entry name" value="SBP_bac_5"/>
    <property type="match status" value="1"/>
</dbReference>
<dbReference type="InterPro" id="IPR039424">
    <property type="entry name" value="SBP_5"/>
</dbReference>
<keyword evidence="4" id="KW-0175">Coiled coil</keyword>